<dbReference type="PANTHER" id="PTHR43783:SF1">
    <property type="entry name" value="UDP-N-ACETYLGLUCOSAMINE 1-CARBOXYVINYLTRANSFERASE"/>
    <property type="match status" value="1"/>
</dbReference>
<keyword evidence="3 12" id="KW-0963">Cytoplasm</keyword>
<keyword evidence="7 12" id="KW-0573">Peptidoglycan synthesis</keyword>
<evidence type="ECO:0000256" key="7">
    <source>
        <dbReference type="ARBA" id="ARBA00022984"/>
    </source>
</evidence>
<dbReference type="SUPFAM" id="SSF55205">
    <property type="entry name" value="EPT/RTPC-like"/>
    <property type="match status" value="1"/>
</dbReference>
<evidence type="ECO:0000256" key="4">
    <source>
        <dbReference type="ARBA" id="ARBA00022618"/>
    </source>
</evidence>
<evidence type="ECO:0000256" key="10">
    <source>
        <dbReference type="ARBA" id="ARBA00038367"/>
    </source>
</evidence>
<feature type="binding site" evidence="12">
    <location>
        <position position="306"/>
    </location>
    <ligand>
        <name>UDP-N-acetyl-alpha-D-glucosamine</name>
        <dbReference type="ChEBI" id="CHEBI:57705"/>
    </ligand>
</feature>
<dbReference type="AlphaFoldDB" id="A0A1B2DGR9"/>
<dbReference type="GO" id="GO:0071555">
    <property type="term" value="P:cell wall organization"/>
    <property type="evidence" value="ECO:0007669"/>
    <property type="project" value="UniProtKB-KW"/>
</dbReference>
<feature type="binding site" evidence="12">
    <location>
        <begin position="22"/>
        <end position="23"/>
    </location>
    <ligand>
        <name>phosphoenolpyruvate</name>
        <dbReference type="ChEBI" id="CHEBI:58702"/>
    </ligand>
</feature>
<feature type="modified residue" description="2-(S-cysteinyl)pyruvic acid O-phosphothioketal" evidence="12">
    <location>
        <position position="117"/>
    </location>
</feature>
<accession>A0A1B2DGR9</accession>
<dbReference type="NCBIfam" id="NF006873">
    <property type="entry name" value="PRK09369.1"/>
    <property type="match status" value="1"/>
</dbReference>
<evidence type="ECO:0000256" key="11">
    <source>
        <dbReference type="ARBA" id="ARBA00047527"/>
    </source>
</evidence>
<evidence type="ECO:0000256" key="6">
    <source>
        <dbReference type="ARBA" id="ARBA00022960"/>
    </source>
</evidence>
<evidence type="ECO:0000256" key="1">
    <source>
        <dbReference type="ARBA" id="ARBA00004496"/>
    </source>
</evidence>
<dbReference type="CDD" id="cd01555">
    <property type="entry name" value="UdpNAET"/>
    <property type="match status" value="1"/>
</dbReference>
<dbReference type="Pfam" id="PF00275">
    <property type="entry name" value="EPSP_synthase"/>
    <property type="match status" value="1"/>
</dbReference>
<dbReference type="GO" id="GO:0051301">
    <property type="term" value="P:cell division"/>
    <property type="evidence" value="ECO:0007669"/>
    <property type="project" value="UniProtKB-KW"/>
</dbReference>
<dbReference type="Gene3D" id="3.65.10.10">
    <property type="entry name" value="Enolpyruvate transferase domain"/>
    <property type="match status" value="2"/>
</dbReference>
<dbReference type="EMBL" id="CP016808">
    <property type="protein sequence ID" value="ANY66927.1"/>
    <property type="molecule type" value="Genomic_DNA"/>
</dbReference>
<dbReference type="InterPro" id="IPR050068">
    <property type="entry name" value="MurA_subfamily"/>
</dbReference>
<keyword evidence="6 12" id="KW-0133">Cell shape</keyword>
<protein>
    <recommendedName>
        <fullName evidence="12">UDP-N-acetylglucosamine 1-carboxyvinyltransferase</fullName>
        <ecNumber evidence="12">2.5.1.7</ecNumber>
    </recommendedName>
    <alternativeName>
        <fullName evidence="12">Enoylpyruvate transferase</fullName>
    </alternativeName>
    <alternativeName>
        <fullName evidence="12">UDP-N-acetylglucosamine enolpyruvyl transferase</fullName>
        <shortName evidence="12">EPT</shortName>
    </alternativeName>
</protein>
<dbReference type="RefSeq" id="WP_099518203.1">
    <property type="nucleotide sequence ID" value="NZ_CP016808.1"/>
</dbReference>
<dbReference type="GO" id="GO:0009252">
    <property type="term" value="P:peptidoglycan biosynthetic process"/>
    <property type="evidence" value="ECO:0007669"/>
    <property type="project" value="UniProtKB-UniRule"/>
</dbReference>
<comment type="caution">
    <text evidence="12">Lacks conserved residue(s) required for the propagation of feature annotation.</text>
</comment>
<dbReference type="GO" id="GO:0005737">
    <property type="term" value="C:cytoplasm"/>
    <property type="evidence" value="ECO:0007669"/>
    <property type="project" value="UniProtKB-SubCell"/>
</dbReference>
<dbReference type="UniPathway" id="UPA00219"/>
<evidence type="ECO:0000256" key="2">
    <source>
        <dbReference type="ARBA" id="ARBA00004752"/>
    </source>
</evidence>
<dbReference type="InterPro" id="IPR036968">
    <property type="entry name" value="Enolpyruvate_Tfrase_sf"/>
</dbReference>
<keyword evidence="8 12" id="KW-0131">Cell cycle</keyword>
<feature type="binding site" evidence="12">
    <location>
        <position position="328"/>
    </location>
    <ligand>
        <name>UDP-N-acetyl-alpha-D-glucosamine</name>
        <dbReference type="ChEBI" id="CHEBI:57705"/>
    </ligand>
</feature>
<keyword evidence="5 12" id="KW-0808">Transferase</keyword>
<evidence type="ECO:0000256" key="5">
    <source>
        <dbReference type="ARBA" id="ARBA00022679"/>
    </source>
</evidence>
<keyword evidence="9 12" id="KW-0961">Cell wall biogenesis/degradation</keyword>
<proteinExistence type="inferred from homology"/>
<dbReference type="InterPro" id="IPR001986">
    <property type="entry name" value="Enolpyruvate_Tfrase_dom"/>
</dbReference>
<feature type="active site" description="Proton donor" evidence="12">
    <location>
        <position position="117"/>
    </location>
</feature>
<comment type="pathway">
    <text evidence="2 12">Cell wall biogenesis; peptidoglycan biosynthesis.</text>
</comment>
<reference evidence="14" key="1">
    <citation type="submission" date="2016-08" db="EMBL/GenBank/DDBJ databases">
        <title>Complete Genome Seqeunce of Paenibacillus sp. BIHB 4019 from tea rhizoplane.</title>
        <authorList>
            <person name="Thakur R."/>
            <person name="Swarnkar M.K."/>
            <person name="Gulati A."/>
        </authorList>
    </citation>
    <scope>NUCLEOTIDE SEQUENCE [LARGE SCALE GENOMIC DNA]</scope>
    <source>
        <strain evidence="14">BIHB4019</strain>
    </source>
</reference>
<dbReference type="PANTHER" id="PTHR43783">
    <property type="entry name" value="UDP-N-ACETYLGLUCOSAMINE 1-CARBOXYVINYLTRANSFERASE"/>
    <property type="match status" value="1"/>
</dbReference>
<organism evidence="14">
    <name type="scientific">Paenibacillus sp. BIHB 4019</name>
    <dbReference type="NCBI Taxonomy" id="1870819"/>
    <lineage>
        <taxon>Bacteria</taxon>
        <taxon>Bacillati</taxon>
        <taxon>Bacillota</taxon>
        <taxon>Bacilli</taxon>
        <taxon>Bacillales</taxon>
        <taxon>Paenibacillaceae</taxon>
        <taxon>Paenibacillus</taxon>
    </lineage>
</organism>
<comment type="function">
    <text evidence="12">Cell wall formation. Adds enolpyruvyl to UDP-N-acetylglucosamine.</text>
</comment>
<feature type="binding site" evidence="12">
    <location>
        <position position="93"/>
    </location>
    <ligand>
        <name>UDP-N-acetyl-alpha-D-glucosamine</name>
        <dbReference type="ChEBI" id="CHEBI:57705"/>
    </ligand>
</feature>
<evidence type="ECO:0000256" key="8">
    <source>
        <dbReference type="ARBA" id="ARBA00023306"/>
    </source>
</evidence>
<evidence type="ECO:0000256" key="9">
    <source>
        <dbReference type="ARBA" id="ARBA00023316"/>
    </source>
</evidence>
<dbReference type="InterPro" id="IPR013792">
    <property type="entry name" value="RNA3'P_cycl/enolpyr_Trfase_a/b"/>
</dbReference>
<dbReference type="InterPro" id="IPR005750">
    <property type="entry name" value="UDP_GlcNAc_COvinyl_MurA"/>
</dbReference>
<evidence type="ECO:0000259" key="13">
    <source>
        <dbReference type="Pfam" id="PF00275"/>
    </source>
</evidence>
<name>A0A1B2DGR9_9BACL</name>
<dbReference type="EC" id="2.5.1.7" evidence="12"/>
<keyword evidence="4 12" id="KW-0132">Cell division</keyword>
<dbReference type="GO" id="GO:0008760">
    <property type="term" value="F:UDP-N-acetylglucosamine 1-carboxyvinyltransferase activity"/>
    <property type="evidence" value="ECO:0007669"/>
    <property type="project" value="UniProtKB-UniRule"/>
</dbReference>
<dbReference type="GO" id="GO:0008360">
    <property type="term" value="P:regulation of cell shape"/>
    <property type="evidence" value="ECO:0007669"/>
    <property type="project" value="UniProtKB-KW"/>
</dbReference>
<evidence type="ECO:0000256" key="3">
    <source>
        <dbReference type="ARBA" id="ARBA00022490"/>
    </source>
</evidence>
<dbReference type="HAMAP" id="MF_00111">
    <property type="entry name" value="MurA"/>
    <property type="match status" value="1"/>
</dbReference>
<dbReference type="GO" id="GO:0019277">
    <property type="term" value="P:UDP-N-acetylgalactosamine biosynthetic process"/>
    <property type="evidence" value="ECO:0007669"/>
    <property type="project" value="InterPro"/>
</dbReference>
<feature type="binding site" evidence="12">
    <location>
        <begin position="122"/>
        <end position="126"/>
    </location>
    <ligand>
        <name>UDP-N-acetyl-alpha-D-glucosamine</name>
        <dbReference type="ChEBI" id="CHEBI:57705"/>
    </ligand>
</feature>
<comment type="catalytic activity">
    <reaction evidence="11 12">
        <text>phosphoenolpyruvate + UDP-N-acetyl-alpha-D-glucosamine = UDP-N-acetyl-3-O-(1-carboxyvinyl)-alpha-D-glucosamine + phosphate</text>
        <dbReference type="Rhea" id="RHEA:18681"/>
        <dbReference type="ChEBI" id="CHEBI:43474"/>
        <dbReference type="ChEBI" id="CHEBI:57705"/>
        <dbReference type="ChEBI" id="CHEBI:58702"/>
        <dbReference type="ChEBI" id="CHEBI:68483"/>
        <dbReference type="EC" id="2.5.1.7"/>
    </reaction>
</comment>
<dbReference type="NCBIfam" id="TIGR01072">
    <property type="entry name" value="murA"/>
    <property type="match status" value="1"/>
</dbReference>
<evidence type="ECO:0000313" key="14">
    <source>
        <dbReference type="EMBL" id="ANY66927.1"/>
    </source>
</evidence>
<keyword evidence="12" id="KW-0670">Pyruvate</keyword>
<comment type="similarity">
    <text evidence="10 12">Belongs to the EPSP synthase family. MurA subfamily.</text>
</comment>
<evidence type="ECO:0000256" key="12">
    <source>
        <dbReference type="HAMAP-Rule" id="MF_00111"/>
    </source>
</evidence>
<dbReference type="FunFam" id="3.65.10.10:FF:000001">
    <property type="entry name" value="UDP-N-acetylglucosamine 1-carboxyvinyltransferase"/>
    <property type="match status" value="1"/>
</dbReference>
<feature type="domain" description="Enolpyruvate transferase" evidence="13">
    <location>
        <begin position="6"/>
        <end position="407"/>
    </location>
</feature>
<sequence length="478" mass="50444">MTKIIVRGGKRLSGTVRVSGAKNAVLPILAASLLATEGDSVICDVPLLDDVMTIQKVLASLGATISYQDTTMRISAGTIASYEAPYELIRKMRASFLVMGPLLARIGKVRISLPGGCAIGTRPIDQHLKGFEAMGAEITLGHGFIEASTSTRLKGAKIYLDVASVGATENIMMAAALAEGTTLLENAAKEPEIVDLANYLNAMGAKVRGAGTGLIRIEGVESLHGVTHHVIPDRVEAGTYMIAAAITGGDVFVEGAIGDHLTPVISKLQEMGVEVLESDNGIRVKADHPLKSVDVKTLPHPGFPTDMQSQMMALLLVSEGTSVVTETVFENRFMHVEEFQKMNAHIKIEGRSAIVSGNMPLTGAKVCATDLRAGAALICAALRADGETEVTGIHHVDRGYVDITGKLASLGALIHRVEAEEEEKQAAVVENALQAKAVAAVEQAKETAAVIAAVELDSASSFKREKEATVLKVQPTWA</sequence>
<gene>
    <name evidence="12" type="primary">murA</name>
    <name evidence="14" type="ORF">BBD42_10935</name>
</gene>
<comment type="subcellular location">
    <subcellularLocation>
        <location evidence="1 12">Cytoplasm</location>
    </subcellularLocation>
</comment>